<evidence type="ECO:0000256" key="1">
    <source>
        <dbReference type="SAM" id="Phobius"/>
    </source>
</evidence>
<feature type="transmembrane region" description="Helical" evidence="1">
    <location>
        <begin position="20"/>
        <end position="42"/>
    </location>
</feature>
<dbReference type="InterPro" id="IPR003675">
    <property type="entry name" value="Rce1/LyrA-like_dom"/>
</dbReference>
<protein>
    <submittedName>
        <fullName evidence="3">CPBP family intramembrane glutamic endopeptidase</fullName>
        <ecNumber evidence="3">3.4.-.-</ecNumber>
    </submittedName>
</protein>
<keyword evidence="1" id="KW-0472">Membrane</keyword>
<sequence length="163" mass="19146">MITKELINDTTVSVFQKEKYLIQLFLFCLFLAIINGYFFNWINDNYVHYVNTTENGLKDFSYWEKFSIAVIIGPICETGILQYTPNKILEKLKVKSEVLKILLPSVLFGLCHFYSLIYVVMTFFSALVLNAFYIKSKSRSSWYFILTALLHSLYNLYGYLFVK</sequence>
<keyword evidence="4" id="KW-1185">Reference proteome</keyword>
<dbReference type="GO" id="GO:0016787">
    <property type="term" value="F:hydrolase activity"/>
    <property type="evidence" value="ECO:0007669"/>
    <property type="project" value="UniProtKB-KW"/>
</dbReference>
<feature type="domain" description="CAAX prenyl protease 2/Lysostaphin resistance protein A-like" evidence="2">
    <location>
        <begin position="66"/>
        <end position="156"/>
    </location>
</feature>
<proteinExistence type="predicted"/>
<keyword evidence="1" id="KW-1133">Transmembrane helix</keyword>
<dbReference type="Proteomes" id="UP001595935">
    <property type="component" value="Unassembled WGS sequence"/>
</dbReference>
<gene>
    <name evidence="3" type="ORF">ACFO5S_08470</name>
</gene>
<feature type="transmembrane region" description="Helical" evidence="1">
    <location>
        <begin position="140"/>
        <end position="162"/>
    </location>
</feature>
<dbReference type="EMBL" id="JBHSGV010000003">
    <property type="protein sequence ID" value="MFC4747479.1"/>
    <property type="molecule type" value="Genomic_DNA"/>
</dbReference>
<evidence type="ECO:0000313" key="3">
    <source>
        <dbReference type="EMBL" id="MFC4747479.1"/>
    </source>
</evidence>
<feature type="transmembrane region" description="Helical" evidence="1">
    <location>
        <begin position="101"/>
        <end position="134"/>
    </location>
</feature>
<keyword evidence="3" id="KW-0378">Hydrolase</keyword>
<dbReference type="Pfam" id="PF02517">
    <property type="entry name" value="Rce1-like"/>
    <property type="match status" value="1"/>
</dbReference>
<organism evidence="3 4">
    <name type="scientific">Flavobacterium branchiicola</name>
    <dbReference type="NCBI Taxonomy" id="1114875"/>
    <lineage>
        <taxon>Bacteria</taxon>
        <taxon>Pseudomonadati</taxon>
        <taxon>Bacteroidota</taxon>
        <taxon>Flavobacteriia</taxon>
        <taxon>Flavobacteriales</taxon>
        <taxon>Flavobacteriaceae</taxon>
        <taxon>Flavobacterium</taxon>
    </lineage>
</organism>
<dbReference type="EC" id="3.4.-.-" evidence="3"/>
<dbReference type="RefSeq" id="WP_213257213.1">
    <property type="nucleotide sequence ID" value="NZ_JAGYWA010000003.1"/>
</dbReference>
<accession>A0ABV9PBN5</accession>
<evidence type="ECO:0000313" key="4">
    <source>
        <dbReference type="Proteomes" id="UP001595935"/>
    </source>
</evidence>
<keyword evidence="1" id="KW-0812">Transmembrane</keyword>
<reference evidence="4" key="1">
    <citation type="journal article" date="2019" name="Int. J. Syst. Evol. Microbiol.">
        <title>The Global Catalogue of Microorganisms (GCM) 10K type strain sequencing project: providing services to taxonomists for standard genome sequencing and annotation.</title>
        <authorList>
            <consortium name="The Broad Institute Genomics Platform"/>
            <consortium name="The Broad Institute Genome Sequencing Center for Infectious Disease"/>
            <person name="Wu L."/>
            <person name="Ma J."/>
        </authorList>
    </citation>
    <scope>NUCLEOTIDE SEQUENCE [LARGE SCALE GENOMIC DNA]</scope>
    <source>
        <strain evidence="4">WYCCWR 13023</strain>
    </source>
</reference>
<comment type="caution">
    <text evidence="3">The sequence shown here is derived from an EMBL/GenBank/DDBJ whole genome shotgun (WGS) entry which is preliminary data.</text>
</comment>
<name>A0ABV9PBN5_9FLAO</name>
<evidence type="ECO:0000259" key="2">
    <source>
        <dbReference type="Pfam" id="PF02517"/>
    </source>
</evidence>